<sequence>MSHLRKHDLCNLRLASRTYAAFGLHHILKLIASELRECPKKPFEPPSYLHRLAKDCFHEMIESLLKLGAPPDEFDVQGEAALHVAACRGCAIAELIRGGARLDRRGFHGWTALHVTGQNGREEADELLVRAGATLGIVDNDGLKANDTHVGRMSSHLLCQYSRRQQKPLVSSGILTP</sequence>
<dbReference type="EMBL" id="JARH01000481">
    <property type="protein sequence ID" value="EXF80111.1"/>
    <property type="molecule type" value="Genomic_DNA"/>
</dbReference>
<evidence type="ECO:0000256" key="2">
    <source>
        <dbReference type="ARBA" id="ARBA00023043"/>
    </source>
</evidence>
<dbReference type="InterPro" id="IPR036770">
    <property type="entry name" value="Ankyrin_rpt-contain_sf"/>
</dbReference>
<keyword evidence="5" id="KW-1185">Reference proteome</keyword>
<accession>A0A010RI91</accession>
<dbReference type="Pfam" id="PF12796">
    <property type="entry name" value="Ank_2"/>
    <property type="match status" value="1"/>
</dbReference>
<dbReference type="OrthoDB" id="4836871at2759"/>
<name>A0A010RI91_9PEZI</name>
<dbReference type="InterPro" id="IPR002110">
    <property type="entry name" value="Ankyrin_rpt"/>
</dbReference>
<feature type="repeat" description="ANK" evidence="3">
    <location>
        <begin position="108"/>
        <end position="140"/>
    </location>
</feature>
<gene>
    <name evidence="4" type="ORF">CFIO01_11929</name>
</gene>
<evidence type="ECO:0000256" key="1">
    <source>
        <dbReference type="ARBA" id="ARBA00022737"/>
    </source>
</evidence>
<dbReference type="Gene3D" id="1.25.40.20">
    <property type="entry name" value="Ankyrin repeat-containing domain"/>
    <property type="match status" value="1"/>
</dbReference>
<dbReference type="PANTHER" id="PTHR24171">
    <property type="entry name" value="ANKYRIN REPEAT DOMAIN-CONTAINING PROTEIN 39-RELATED"/>
    <property type="match status" value="1"/>
</dbReference>
<evidence type="ECO:0000313" key="5">
    <source>
        <dbReference type="Proteomes" id="UP000020467"/>
    </source>
</evidence>
<dbReference type="PANTHER" id="PTHR24171:SF10">
    <property type="entry name" value="ANKYRIN REPEAT DOMAIN-CONTAINING PROTEIN 29-LIKE"/>
    <property type="match status" value="1"/>
</dbReference>
<proteinExistence type="predicted"/>
<dbReference type="STRING" id="1445577.A0A010RI91"/>
<dbReference type="AlphaFoldDB" id="A0A010RI91"/>
<dbReference type="HOGENOM" id="CLU_000134_18_1_1"/>
<comment type="caution">
    <text evidence="4">The sequence shown here is derived from an EMBL/GenBank/DDBJ whole genome shotgun (WGS) entry which is preliminary data.</text>
</comment>
<keyword evidence="2 3" id="KW-0040">ANK repeat</keyword>
<dbReference type="PROSITE" id="PS50088">
    <property type="entry name" value="ANK_REPEAT"/>
    <property type="match status" value="1"/>
</dbReference>
<reference evidence="4 5" key="1">
    <citation type="submission" date="2014-02" db="EMBL/GenBank/DDBJ databases">
        <title>The genome sequence of Colletotrichum fioriniae PJ7.</title>
        <authorList>
            <person name="Baroncelli R."/>
            <person name="Thon M.R."/>
        </authorList>
    </citation>
    <scope>NUCLEOTIDE SEQUENCE [LARGE SCALE GENOMIC DNA]</scope>
    <source>
        <strain evidence="4 5">PJ7</strain>
    </source>
</reference>
<protein>
    <submittedName>
        <fullName evidence="4">Uncharacterized protein</fullName>
    </submittedName>
</protein>
<dbReference type="PROSITE" id="PS50297">
    <property type="entry name" value="ANK_REP_REGION"/>
    <property type="match status" value="1"/>
</dbReference>
<evidence type="ECO:0000256" key="3">
    <source>
        <dbReference type="PROSITE-ProRule" id="PRU00023"/>
    </source>
</evidence>
<evidence type="ECO:0000313" key="4">
    <source>
        <dbReference type="EMBL" id="EXF80111.1"/>
    </source>
</evidence>
<dbReference type="KEGG" id="cfj:CFIO01_11929"/>
<dbReference type="Proteomes" id="UP000020467">
    <property type="component" value="Unassembled WGS sequence"/>
</dbReference>
<organism evidence="4 5">
    <name type="scientific">Colletotrichum fioriniae PJ7</name>
    <dbReference type="NCBI Taxonomy" id="1445577"/>
    <lineage>
        <taxon>Eukaryota</taxon>
        <taxon>Fungi</taxon>
        <taxon>Dikarya</taxon>
        <taxon>Ascomycota</taxon>
        <taxon>Pezizomycotina</taxon>
        <taxon>Sordariomycetes</taxon>
        <taxon>Hypocreomycetidae</taxon>
        <taxon>Glomerellales</taxon>
        <taxon>Glomerellaceae</taxon>
        <taxon>Colletotrichum</taxon>
        <taxon>Colletotrichum acutatum species complex</taxon>
    </lineage>
</organism>
<keyword evidence="1" id="KW-0677">Repeat</keyword>
<dbReference type="SUPFAM" id="SSF48403">
    <property type="entry name" value="Ankyrin repeat"/>
    <property type="match status" value="1"/>
</dbReference>